<keyword evidence="1" id="KW-0472">Membrane</keyword>
<evidence type="ECO:0000313" key="3">
    <source>
        <dbReference type="Proteomes" id="UP000305511"/>
    </source>
</evidence>
<dbReference type="RefSeq" id="WP_137274310.1">
    <property type="nucleotide sequence ID" value="NZ_SIYF01000376.1"/>
</dbReference>
<evidence type="ECO:0000313" key="2">
    <source>
        <dbReference type="EMBL" id="TKK75794.1"/>
    </source>
</evidence>
<evidence type="ECO:0000256" key="1">
    <source>
        <dbReference type="SAM" id="Phobius"/>
    </source>
</evidence>
<accession>A0A4U3LL50</accession>
<protein>
    <submittedName>
        <fullName evidence="2">Bacteriochlorophyll 4-vinyl reductase</fullName>
    </submittedName>
</protein>
<name>A0A4U3LL50_ENTFL</name>
<keyword evidence="1" id="KW-0812">Transmembrane</keyword>
<dbReference type="AlphaFoldDB" id="A0A4U3LL50"/>
<feature type="transmembrane region" description="Helical" evidence="1">
    <location>
        <begin position="132"/>
        <end position="153"/>
    </location>
</feature>
<keyword evidence="1" id="KW-1133">Transmembrane helix</keyword>
<sequence length="301" mass="33396">MEEEVLALKVVNESLKLPGVKVNRNAFLTKMFQDKVDNVQELFDDGPEKVLSKKELDRAAQKCINQAVMQSSAISFATGIPGGLAMAATIPADIAQFYGYSLKLAQEISYIYGYHDLWNNQDELTEEAKNTLILYLGIMLGVTSAGSVVRILSNRLSIQALKRLPQKALTKTFLFPILKKILAVFGTKLTKATFAKGVSKAIPVLGGVVSGGINYASMKPMAMRLKDELSKNIGYTQEDAEKDLEILEADFEVISEQPETETTKYTDDIFSKLERAHALFEKKILTEAEYIKLKETIIQEG</sequence>
<gene>
    <name evidence="2" type="ORF">EY666_13760</name>
</gene>
<comment type="caution">
    <text evidence="2">The sequence shown here is derived from an EMBL/GenBank/DDBJ whole genome shotgun (WGS) entry which is preliminary data.</text>
</comment>
<proteinExistence type="predicted"/>
<reference evidence="2 3" key="1">
    <citation type="submission" date="2019-02" db="EMBL/GenBank/DDBJ databases">
        <title>Bacteria dissemination in different level of health care in South Africa: the effectiveness of infections prevention and control.</title>
        <authorList>
            <person name="Shobo C."/>
            <person name="Amoako D.G."/>
            <person name="Allam M."/>
            <person name="Ismail A."/>
            <person name="Bester L.A."/>
            <person name="Essack S.Y."/>
        </authorList>
    </citation>
    <scope>NUCLEOTIDE SEQUENCE [LARGE SCALE GENOMIC DNA]</scope>
    <source>
        <strain evidence="2 3">2SIL2</strain>
    </source>
</reference>
<dbReference type="EMBL" id="SIYF01000376">
    <property type="protein sequence ID" value="TKK75794.1"/>
    <property type="molecule type" value="Genomic_DNA"/>
</dbReference>
<dbReference type="Proteomes" id="UP000305511">
    <property type="component" value="Unassembled WGS sequence"/>
</dbReference>
<organism evidence="2 3">
    <name type="scientific">Enterococcus faecalis</name>
    <name type="common">Streptococcus faecalis</name>
    <dbReference type="NCBI Taxonomy" id="1351"/>
    <lineage>
        <taxon>Bacteria</taxon>
        <taxon>Bacillati</taxon>
        <taxon>Bacillota</taxon>
        <taxon>Bacilli</taxon>
        <taxon>Lactobacillales</taxon>
        <taxon>Enterococcaceae</taxon>
        <taxon>Enterococcus</taxon>
    </lineage>
</organism>